<dbReference type="RefSeq" id="WP_406648494.1">
    <property type="nucleotide sequence ID" value="NZ_CP123584.1"/>
</dbReference>
<sequence length="443" mass="46595">MMTLTSCAEFVATADAPADVHPMVTRAVADCFGCILAGTDSEVATRVRSVLVVVGAGNAPLYGAGQQVAPGYAALGNAVSGHAYDLDDWEEPGNTHPTIVILPAVLAVAEVVPLTGAQMLNAYCVGFEMICRLGEAVTLGHYTRGFHSTATLGAIGAAAACARALGLDREQSAHAMAISVSQATGYTIQFGSSVKPLQAGQAARAGFEAAMLARAGATGKPQVLDSDRGFNGLMGAGTPDSFAHAIAKLGRPWALQEYGLLIKPWPSCSYIHRLMTAALELRRQMAHDEVVQVRASLPDFHKAILPFDQPTTQTEALFSVPACVAQVLVSGDLTMADSAAGFWQRPEVARLIAVTDVTTVAPRNPALNYDPAQPDALELVGQGGRVVRGLCDYPLGSRQTPMSDAQYAAKYSSITGRAATEFTRLLGWRDTQDIAGFFRKGTT</sequence>
<evidence type="ECO:0000259" key="3">
    <source>
        <dbReference type="Pfam" id="PF19305"/>
    </source>
</evidence>
<dbReference type="InterPro" id="IPR042188">
    <property type="entry name" value="MmgE/PrpD_sf_2"/>
</dbReference>
<reference evidence="4 5" key="1">
    <citation type="submission" date="2023-04" db="EMBL/GenBank/DDBJ databases">
        <title>Complete genome sequence of Alisedimentitalea scapharcae.</title>
        <authorList>
            <person name="Rong J.-C."/>
            <person name="Yi M.-L."/>
            <person name="Zhao Q."/>
        </authorList>
    </citation>
    <scope>NUCLEOTIDE SEQUENCE [LARGE SCALE GENOMIC DNA]</scope>
    <source>
        <strain evidence="4 5">KCTC 42119</strain>
    </source>
</reference>
<comment type="similarity">
    <text evidence="1">Belongs to the PrpD family.</text>
</comment>
<gene>
    <name evidence="4" type="ORF">QEZ52_05470</name>
</gene>
<dbReference type="InterPro" id="IPR036148">
    <property type="entry name" value="MmgE/PrpD_sf"/>
</dbReference>
<dbReference type="InterPro" id="IPR042183">
    <property type="entry name" value="MmgE/PrpD_sf_1"/>
</dbReference>
<dbReference type="InterPro" id="IPR005656">
    <property type="entry name" value="MmgE_PrpD"/>
</dbReference>
<name>A0ABZ2XXC9_9RHOB</name>
<dbReference type="InterPro" id="IPR045337">
    <property type="entry name" value="MmgE_PrpD_C"/>
</dbReference>
<evidence type="ECO:0000313" key="4">
    <source>
        <dbReference type="EMBL" id="WZK89994.1"/>
    </source>
</evidence>
<dbReference type="PANTHER" id="PTHR16943">
    <property type="entry name" value="2-METHYLCITRATE DEHYDRATASE-RELATED"/>
    <property type="match status" value="1"/>
</dbReference>
<dbReference type="Pfam" id="PF03972">
    <property type="entry name" value="MmgE_PrpD_N"/>
    <property type="match status" value="1"/>
</dbReference>
<accession>A0ABZ2XXC9</accession>
<proteinExistence type="inferred from homology"/>
<evidence type="ECO:0000259" key="2">
    <source>
        <dbReference type="Pfam" id="PF03972"/>
    </source>
</evidence>
<feature type="domain" description="MmgE/PrpD C-terminal" evidence="3">
    <location>
        <begin position="265"/>
        <end position="419"/>
    </location>
</feature>
<dbReference type="Proteomes" id="UP001623232">
    <property type="component" value="Chromosome"/>
</dbReference>
<evidence type="ECO:0000313" key="5">
    <source>
        <dbReference type="Proteomes" id="UP001623232"/>
    </source>
</evidence>
<dbReference type="SUPFAM" id="SSF103378">
    <property type="entry name" value="2-methylcitrate dehydratase PrpD"/>
    <property type="match status" value="1"/>
</dbReference>
<evidence type="ECO:0000256" key="1">
    <source>
        <dbReference type="ARBA" id="ARBA00006174"/>
    </source>
</evidence>
<keyword evidence="5" id="KW-1185">Reference proteome</keyword>
<dbReference type="Pfam" id="PF19305">
    <property type="entry name" value="MmgE_PrpD_C"/>
    <property type="match status" value="1"/>
</dbReference>
<dbReference type="Gene3D" id="1.10.4100.10">
    <property type="entry name" value="2-methylcitrate dehydratase PrpD"/>
    <property type="match status" value="1"/>
</dbReference>
<feature type="domain" description="MmgE/PrpD N-terminal" evidence="2">
    <location>
        <begin position="8"/>
        <end position="237"/>
    </location>
</feature>
<protein>
    <submittedName>
        <fullName evidence="4">MmgE/PrpD family protein</fullName>
    </submittedName>
</protein>
<organism evidence="4 5">
    <name type="scientific">Aliisedimentitalea scapharcae</name>
    <dbReference type="NCBI Taxonomy" id="1524259"/>
    <lineage>
        <taxon>Bacteria</taxon>
        <taxon>Pseudomonadati</taxon>
        <taxon>Pseudomonadota</taxon>
        <taxon>Alphaproteobacteria</taxon>
        <taxon>Rhodobacterales</taxon>
        <taxon>Roseobacteraceae</taxon>
        <taxon>Aliisedimentitalea</taxon>
    </lineage>
</organism>
<dbReference type="EMBL" id="CP123584">
    <property type="protein sequence ID" value="WZK89994.1"/>
    <property type="molecule type" value="Genomic_DNA"/>
</dbReference>
<dbReference type="InterPro" id="IPR045336">
    <property type="entry name" value="MmgE_PrpD_N"/>
</dbReference>
<dbReference type="PANTHER" id="PTHR16943:SF8">
    <property type="entry name" value="2-METHYLCITRATE DEHYDRATASE"/>
    <property type="match status" value="1"/>
</dbReference>
<dbReference type="Gene3D" id="3.30.1330.120">
    <property type="entry name" value="2-methylcitrate dehydratase PrpD"/>
    <property type="match status" value="1"/>
</dbReference>